<reference evidence="2" key="1">
    <citation type="submission" date="2016-11" db="UniProtKB">
        <authorList>
            <consortium name="WormBaseParasite"/>
        </authorList>
    </citation>
    <scope>IDENTIFICATION</scope>
</reference>
<proteinExistence type="predicted"/>
<dbReference type="Proteomes" id="UP000095283">
    <property type="component" value="Unplaced"/>
</dbReference>
<name>A0A1I7XEE8_HETBA</name>
<protein>
    <submittedName>
        <fullName evidence="2">Uncharacterized protein</fullName>
    </submittedName>
</protein>
<accession>A0A1I7XEE8</accession>
<evidence type="ECO:0000313" key="1">
    <source>
        <dbReference type="Proteomes" id="UP000095283"/>
    </source>
</evidence>
<dbReference type="AlphaFoldDB" id="A0A1I7XEE8"/>
<organism evidence="1 2">
    <name type="scientific">Heterorhabditis bacteriophora</name>
    <name type="common">Entomopathogenic nematode worm</name>
    <dbReference type="NCBI Taxonomy" id="37862"/>
    <lineage>
        <taxon>Eukaryota</taxon>
        <taxon>Metazoa</taxon>
        <taxon>Ecdysozoa</taxon>
        <taxon>Nematoda</taxon>
        <taxon>Chromadorea</taxon>
        <taxon>Rhabditida</taxon>
        <taxon>Rhabditina</taxon>
        <taxon>Rhabditomorpha</taxon>
        <taxon>Strongyloidea</taxon>
        <taxon>Heterorhabditidae</taxon>
        <taxon>Heterorhabditis</taxon>
    </lineage>
</organism>
<sequence length="113" mass="12439">MIDKLNASTRVGDDRVVLQNSISSPGCPGEELVRILSRREGVTMRQAEVSRRDACVSLKLWQHALDQEMNESTSIFSLDLSTAQSLPDSLSSIWSNSQDNKPLQVSTCSSISK</sequence>
<keyword evidence="1" id="KW-1185">Reference proteome</keyword>
<evidence type="ECO:0000313" key="2">
    <source>
        <dbReference type="WBParaSite" id="Hba_16088"/>
    </source>
</evidence>
<dbReference type="WBParaSite" id="Hba_16088">
    <property type="protein sequence ID" value="Hba_16088"/>
    <property type="gene ID" value="Hba_16088"/>
</dbReference>